<evidence type="ECO:0000313" key="3">
    <source>
        <dbReference type="EMBL" id="OJD31721.1"/>
    </source>
</evidence>
<sequence>MAIISDVPGLNAKVMVHGLPLDEFPSDNEPDTSDTVTRYVEAISGLNFIVAITCDESLDPAYKASDLYMELFVDGHKAGKCTLERAKWIGRHGTNYHFTGFRLIENGQWVHRTMAFSEVNVVDENDRVAHPAAEIEAIRSLGEIKVTVLRAKLQPTTPRSSTSISNHNFTIIDSVPEKKLKGRAISHQVKLGEAIPQPYSLTKRKHCKRIDAEPFATFIFRYRSRDALKAECIISRTASPELLEDRPIETLTAEEARELVRRLKDQQGARRSLPPRFKREVKQEVKDEPGRGERLSDADVIDLGSEDSDVEITSVRLRKRRRISGPIEIIDLSDE</sequence>
<dbReference type="OrthoDB" id="3364132at2759"/>
<protein>
    <recommendedName>
        <fullName evidence="2">DUF7918 domain-containing protein</fullName>
    </recommendedName>
</protein>
<evidence type="ECO:0000256" key="1">
    <source>
        <dbReference type="SAM" id="MobiDB-lite"/>
    </source>
</evidence>
<gene>
    <name evidence="3" type="ORF">BKCO1_4500018</name>
</gene>
<proteinExistence type="predicted"/>
<dbReference type="PANTHER" id="PTHR36223">
    <property type="entry name" value="BETA-LACTAMASE-TYPE TRANSPEPTIDASE FOLD DOMAIN CONTAINING PROTEIN"/>
    <property type="match status" value="1"/>
</dbReference>
<organism evidence="3 4">
    <name type="scientific">Diplodia corticola</name>
    <dbReference type="NCBI Taxonomy" id="236234"/>
    <lineage>
        <taxon>Eukaryota</taxon>
        <taxon>Fungi</taxon>
        <taxon>Dikarya</taxon>
        <taxon>Ascomycota</taxon>
        <taxon>Pezizomycotina</taxon>
        <taxon>Dothideomycetes</taxon>
        <taxon>Dothideomycetes incertae sedis</taxon>
        <taxon>Botryosphaeriales</taxon>
        <taxon>Botryosphaeriaceae</taxon>
        <taxon>Diplodia</taxon>
    </lineage>
</organism>
<dbReference type="InterPro" id="IPR057678">
    <property type="entry name" value="DUF7918"/>
</dbReference>
<keyword evidence="4" id="KW-1185">Reference proteome</keyword>
<dbReference type="EMBL" id="MNUE01000045">
    <property type="protein sequence ID" value="OJD31721.1"/>
    <property type="molecule type" value="Genomic_DNA"/>
</dbReference>
<feature type="compositionally biased region" description="Basic and acidic residues" evidence="1">
    <location>
        <begin position="277"/>
        <end position="296"/>
    </location>
</feature>
<evidence type="ECO:0000313" key="4">
    <source>
        <dbReference type="Proteomes" id="UP000183809"/>
    </source>
</evidence>
<dbReference type="Proteomes" id="UP000183809">
    <property type="component" value="Unassembled WGS sequence"/>
</dbReference>
<dbReference type="PANTHER" id="PTHR36223:SF1">
    <property type="entry name" value="TRANSCRIPTION ELONGATION FACTOR EAF N-TERMINAL DOMAIN-CONTAINING PROTEIN"/>
    <property type="match status" value="1"/>
</dbReference>
<dbReference type="AlphaFoldDB" id="A0A1J9QTK0"/>
<comment type="caution">
    <text evidence="3">The sequence shown here is derived from an EMBL/GenBank/DDBJ whole genome shotgun (WGS) entry which is preliminary data.</text>
</comment>
<dbReference type="GeneID" id="31016436"/>
<dbReference type="STRING" id="236234.A0A1J9QTK0"/>
<dbReference type="Pfam" id="PF25534">
    <property type="entry name" value="DUF7918"/>
    <property type="match status" value="1"/>
</dbReference>
<evidence type="ECO:0000259" key="2">
    <source>
        <dbReference type="Pfam" id="PF25534"/>
    </source>
</evidence>
<feature type="region of interest" description="Disordered" evidence="1">
    <location>
        <begin position="265"/>
        <end position="296"/>
    </location>
</feature>
<reference evidence="3 4" key="1">
    <citation type="submission" date="2016-10" db="EMBL/GenBank/DDBJ databases">
        <title>Proteomics and genomics reveal pathogen-plant mechanisms compatible with a hemibiotrophic lifestyle of Diplodia corticola.</title>
        <authorList>
            <person name="Fernandes I."/>
            <person name="De Jonge R."/>
            <person name="Van De Peer Y."/>
            <person name="Devreese B."/>
            <person name="Alves A."/>
            <person name="Esteves A.C."/>
        </authorList>
    </citation>
    <scope>NUCLEOTIDE SEQUENCE [LARGE SCALE GENOMIC DNA]</scope>
    <source>
        <strain evidence="3 4">CBS 112549</strain>
    </source>
</reference>
<feature type="domain" description="DUF7918" evidence="2">
    <location>
        <begin position="9"/>
        <end position="237"/>
    </location>
</feature>
<name>A0A1J9QTK0_9PEZI</name>
<accession>A0A1J9QTK0</accession>
<dbReference type="RefSeq" id="XP_020127981.1">
    <property type="nucleotide sequence ID" value="XM_020276175.1"/>
</dbReference>